<dbReference type="AlphaFoldDB" id="A0A1B6C7L7"/>
<evidence type="ECO:0000313" key="2">
    <source>
        <dbReference type="EMBL" id="JAS09461.1"/>
    </source>
</evidence>
<protein>
    <recommendedName>
        <fullName evidence="1">YqaJ viral recombinase domain-containing protein</fullName>
    </recommendedName>
</protein>
<accession>A0A1B6C7L7</accession>
<proteinExistence type="predicted"/>
<feature type="non-terminal residue" evidence="2">
    <location>
        <position position="1"/>
    </location>
</feature>
<dbReference type="Pfam" id="PF09588">
    <property type="entry name" value="YqaJ"/>
    <property type="match status" value="1"/>
</dbReference>
<dbReference type="InterPro" id="IPR051703">
    <property type="entry name" value="NF-kappa-B_Signaling_Reg"/>
</dbReference>
<feature type="domain" description="YqaJ viral recombinase" evidence="1">
    <location>
        <begin position="10"/>
        <end position="112"/>
    </location>
</feature>
<dbReference type="PANTHER" id="PTHR46609:SF8">
    <property type="entry name" value="YQAJ VIRAL RECOMBINASE DOMAIN-CONTAINING PROTEIN"/>
    <property type="match status" value="1"/>
</dbReference>
<dbReference type="InterPro" id="IPR011604">
    <property type="entry name" value="PDDEXK-like_dom_sf"/>
</dbReference>
<sequence>QTILQSDSSKWLELRRKLLSASHFGRVCKMRPTTGCESLVKQILYTAVDCEAIRYGRSHEVNARKDLEKEIGKEVEKCGIFIVSEYPFLGGSPDGLGSKNATVEIKCPSSAKDLTPEETIKARKSTFWTFDKNGDVGDINRNHHFY</sequence>
<dbReference type="PANTHER" id="PTHR46609">
    <property type="entry name" value="EXONUCLEASE, PHAGE-TYPE/RECB, C-TERMINAL DOMAIN-CONTAINING PROTEIN"/>
    <property type="match status" value="1"/>
</dbReference>
<dbReference type="GO" id="GO:0006281">
    <property type="term" value="P:DNA repair"/>
    <property type="evidence" value="ECO:0007669"/>
    <property type="project" value="UniProtKB-ARBA"/>
</dbReference>
<reference evidence="2" key="1">
    <citation type="submission" date="2015-12" db="EMBL/GenBank/DDBJ databases">
        <title>De novo transcriptome assembly of four potential Pierce s Disease insect vectors from Arizona vineyards.</title>
        <authorList>
            <person name="Tassone E.E."/>
        </authorList>
    </citation>
    <scope>NUCLEOTIDE SEQUENCE</scope>
</reference>
<dbReference type="EMBL" id="GEDC01027837">
    <property type="protein sequence ID" value="JAS09461.1"/>
    <property type="molecule type" value="Transcribed_RNA"/>
</dbReference>
<dbReference type="Gene3D" id="3.90.320.10">
    <property type="match status" value="1"/>
</dbReference>
<name>A0A1B6C7L7_9HEMI</name>
<gene>
    <name evidence="2" type="ORF">g.44004</name>
</gene>
<dbReference type="CDD" id="cd22343">
    <property type="entry name" value="PDDEXK_lambda_exonuclease-like"/>
    <property type="match status" value="1"/>
</dbReference>
<evidence type="ECO:0000259" key="1">
    <source>
        <dbReference type="Pfam" id="PF09588"/>
    </source>
</evidence>
<organism evidence="2">
    <name type="scientific">Clastoptera arizonana</name>
    <name type="common">Arizona spittle bug</name>
    <dbReference type="NCBI Taxonomy" id="38151"/>
    <lineage>
        <taxon>Eukaryota</taxon>
        <taxon>Metazoa</taxon>
        <taxon>Ecdysozoa</taxon>
        <taxon>Arthropoda</taxon>
        <taxon>Hexapoda</taxon>
        <taxon>Insecta</taxon>
        <taxon>Pterygota</taxon>
        <taxon>Neoptera</taxon>
        <taxon>Paraneoptera</taxon>
        <taxon>Hemiptera</taxon>
        <taxon>Auchenorrhyncha</taxon>
        <taxon>Cercopoidea</taxon>
        <taxon>Clastopteridae</taxon>
        <taxon>Clastoptera</taxon>
    </lineage>
</organism>
<dbReference type="SUPFAM" id="SSF52980">
    <property type="entry name" value="Restriction endonuclease-like"/>
    <property type="match status" value="1"/>
</dbReference>
<dbReference type="InterPro" id="IPR011335">
    <property type="entry name" value="Restrct_endonuc-II-like"/>
</dbReference>
<dbReference type="InterPro" id="IPR019080">
    <property type="entry name" value="YqaJ_viral_recombinase"/>
</dbReference>